<dbReference type="SUPFAM" id="SSF53271">
    <property type="entry name" value="PRTase-like"/>
    <property type="match status" value="1"/>
</dbReference>
<gene>
    <name evidence="1" type="ORF">GC096_04035</name>
</gene>
<protein>
    <recommendedName>
        <fullName evidence="3">Phosphoribosyltransferase domain-containing protein</fullName>
    </recommendedName>
</protein>
<reference evidence="1 2" key="1">
    <citation type="submission" date="2019-10" db="EMBL/GenBank/DDBJ databases">
        <title>Description of Paenibacillus humi sp. nov.</title>
        <authorList>
            <person name="Carlier A."/>
            <person name="Qi S."/>
        </authorList>
    </citation>
    <scope>NUCLEOTIDE SEQUENCE [LARGE SCALE GENOMIC DNA]</scope>
    <source>
        <strain evidence="1 2">LMG 31461</strain>
    </source>
</reference>
<evidence type="ECO:0000313" key="2">
    <source>
        <dbReference type="Proteomes" id="UP000653578"/>
    </source>
</evidence>
<name>A0ABX1X4Q0_9BACL</name>
<organism evidence="1 2">
    <name type="scientific">Paenibacillus plantarum</name>
    <dbReference type="NCBI Taxonomy" id="2654975"/>
    <lineage>
        <taxon>Bacteria</taxon>
        <taxon>Bacillati</taxon>
        <taxon>Bacillota</taxon>
        <taxon>Bacilli</taxon>
        <taxon>Bacillales</taxon>
        <taxon>Paenibacillaceae</taxon>
        <taxon>Paenibacillus</taxon>
    </lineage>
</organism>
<dbReference type="RefSeq" id="WP_171629023.1">
    <property type="nucleotide sequence ID" value="NZ_WHNY01000009.1"/>
</dbReference>
<dbReference type="InterPro" id="IPR029057">
    <property type="entry name" value="PRTase-like"/>
</dbReference>
<sequence length="195" mass="22262">MSIFSYQHPIAIGSRVRFKTIYYAMPYIPASNNPIWNEEDEEHQRYSNFSKCIYSAKYKDSNCHYYLFKKDLAQNFSNFFTNYTNITSVLPIGSTHPLVNLFANYINTNYKIPIIDCIQKVEKSVFKIADDIVIPDTGNILVIDDITTSGAAVTSAVTCLVNQKSIDLDRIVILCIGKTERDLIEWDTSKILAFS</sequence>
<dbReference type="EMBL" id="WHNY01000009">
    <property type="protein sequence ID" value="NOU63216.1"/>
    <property type="molecule type" value="Genomic_DNA"/>
</dbReference>
<evidence type="ECO:0000313" key="1">
    <source>
        <dbReference type="EMBL" id="NOU63216.1"/>
    </source>
</evidence>
<comment type="caution">
    <text evidence="1">The sequence shown here is derived from an EMBL/GenBank/DDBJ whole genome shotgun (WGS) entry which is preliminary data.</text>
</comment>
<keyword evidence="2" id="KW-1185">Reference proteome</keyword>
<dbReference type="Proteomes" id="UP000653578">
    <property type="component" value="Unassembled WGS sequence"/>
</dbReference>
<evidence type="ECO:0008006" key="3">
    <source>
        <dbReference type="Google" id="ProtNLM"/>
    </source>
</evidence>
<accession>A0ABX1X4Q0</accession>
<proteinExistence type="predicted"/>